<reference evidence="1" key="1">
    <citation type="journal article" date="2014" name="Front. Microbiol.">
        <title>High frequency of phylogenetically diverse reductive dehalogenase-homologous genes in deep subseafloor sedimentary metagenomes.</title>
        <authorList>
            <person name="Kawai M."/>
            <person name="Futagami T."/>
            <person name="Toyoda A."/>
            <person name="Takaki Y."/>
            <person name="Nishi S."/>
            <person name="Hori S."/>
            <person name="Arai W."/>
            <person name="Tsubouchi T."/>
            <person name="Morono Y."/>
            <person name="Uchiyama I."/>
            <person name="Ito T."/>
            <person name="Fujiyama A."/>
            <person name="Inagaki F."/>
            <person name="Takami H."/>
        </authorList>
    </citation>
    <scope>NUCLEOTIDE SEQUENCE</scope>
    <source>
        <strain evidence="1">Expedition CK06-06</strain>
    </source>
</reference>
<organism evidence="1">
    <name type="scientific">marine sediment metagenome</name>
    <dbReference type="NCBI Taxonomy" id="412755"/>
    <lineage>
        <taxon>unclassified sequences</taxon>
        <taxon>metagenomes</taxon>
        <taxon>ecological metagenomes</taxon>
    </lineage>
</organism>
<comment type="caution">
    <text evidence="1">The sequence shown here is derived from an EMBL/GenBank/DDBJ whole genome shotgun (WGS) entry which is preliminary data.</text>
</comment>
<evidence type="ECO:0000313" key="1">
    <source>
        <dbReference type="EMBL" id="GAI07657.1"/>
    </source>
</evidence>
<dbReference type="AlphaFoldDB" id="X1KKR9"/>
<protein>
    <submittedName>
        <fullName evidence="1">Uncharacterized protein</fullName>
    </submittedName>
</protein>
<gene>
    <name evidence="1" type="ORF">S06H3_12415</name>
</gene>
<accession>X1KKR9</accession>
<dbReference type="EMBL" id="BARV01006077">
    <property type="protein sequence ID" value="GAI07657.1"/>
    <property type="molecule type" value="Genomic_DNA"/>
</dbReference>
<sequence length="30" mass="3277">PRCEARAAEAKRSLKDIIEGHEKGASRLAI</sequence>
<name>X1KKR9_9ZZZZ</name>
<proteinExistence type="predicted"/>
<feature type="non-terminal residue" evidence="1">
    <location>
        <position position="1"/>
    </location>
</feature>